<reference evidence="2 3" key="1">
    <citation type="submission" date="2023-09" db="EMBL/GenBank/DDBJ databases">
        <authorList>
            <person name="Rey-Velasco X."/>
        </authorList>
    </citation>
    <scope>NUCLEOTIDE SEQUENCE [LARGE SCALE GENOMIC DNA]</scope>
    <source>
        <strain evidence="2 3">W345</strain>
    </source>
</reference>
<organism evidence="2 3">
    <name type="scientific">Banduia mediterranea</name>
    <dbReference type="NCBI Taxonomy" id="3075609"/>
    <lineage>
        <taxon>Bacteria</taxon>
        <taxon>Pseudomonadati</taxon>
        <taxon>Pseudomonadota</taxon>
        <taxon>Gammaproteobacteria</taxon>
        <taxon>Nevskiales</taxon>
        <taxon>Algiphilaceae</taxon>
        <taxon>Banduia</taxon>
    </lineage>
</organism>
<proteinExistence type="predicted"/>
<feature type="compositionally biased region" description="Basic and acidic residues" evidence="1">
    <location>
        <begin position="1"/>
        <end position="18"/>
    </location>
</feature>
<dbReference type="EMBL" id="JAVRIC010000061">
    <property type="protein sequence ID" value="MDT0499307.1"/>
    <property type="molecule type" value="Genomic_DNA"/>
</dbReference>
<keyword evidence="3" id="KW-1185">Reference proteome</keyword>
<evidence type="ECO:0000313" key="2">
    <source>
        <dbReference type="EMBL" id="MDT0499307.1"/>
    </source>
</evidence>
<evidence type="ECO:0000256" key="1">
    <source>
        <dbReference type="SAM" id="MobiDB-lite"/>
    </source>
</evidence>
<gene>
    <name evidence="2" type="ORF">RM530_18355</name>
</gene>
<evidence type="ECO:0000313" key="3">
    <source>
        <dbReference type="Proteomes" id="UP001254608"/>
    </source>
</evidence>
<name>A0ABU2WN77_9GAMM</name>
<sequence>SGLRQDARPDPDLPRPDPDLQDDDTDVLQDEYVRFDTHDLDFEHSKEFIEEDIYQDAKFFDDGSTLFDNDGLTETILKKGSDEIYLYQQWLADNYSLYIDINDRDLEQ</sequence>
<feature type="non-terminal residue" evidence="2">
    <location>
        <position position="1"/>
    </location>
</feature>
<dbReference type="RefSeq" id="WP_311366717.1">
    <property type="nucleotide sequence ID" value="NZ_JAVRIC010000061.1"/>
</dbReference>
<protein>
    <submittedName>
        <fullName evidence="2">Uncharacterized protein</fullName>
    </submittedName>
</protein>
<feature type="region of interest" description="Disordered" evidence="1">
    <location>
        <begin position="1"/>
        <end position="24"/>
    </location>
</feature>
<accession>A0ABU2WN77</accession>
<dbReference type="Proteomes" id="UP001254608">
    <property type="component" value="Unassembled WGS sequence"/>
</dbReference>
<comment type="caution">
    <text evidence="2">The sequence shown here is derived from an EMBL/GenBank/DDBJ whole genome shotgun (WGS) entry which is preliminary data.</text>
</comment>